<reference evidence="2" key="1">
    <citation type="journal article" date="2023" name="Front. Plant Sci.">
        <title>Chromosomal-level genome assembly of Melastoma candidum provides insights into trichome evolution.</title>
        <authorList>
            <person name="Zhong Y."/>
            <person name="Wu W."/>
            <person name="Sun C."/>
            <person name="Zou P."/>
            <person name="Liu Y."/>
            <person name="Dai S."/>
            <person name="Zhou R."/>
        </authorList>
    </citation>
    <scope>NUCLEOTIDE SEQUENCE [LARGE SCALE GENOMIC DNA]</scope>
</reference>
<dbReference type="Proteomes" id="UP001057402">
    <property type="component" value="Chromosome 10"/>
</dbReference>
<proteinExistence type="predicted"/>
<accession>A0ACB9MBS7</accession>
<gene>
    <name evidence="1" type="ORF">MLD38_033645</name>
</gene>
<sequence length="783" mass="85645">MTSPCRPPILPPALFLLLLLCILPGHCRGDQLQHYEVQLLLQLRKHLEYPPFLDIWDNYTGSDVCTLPSSPQATIRCDQGSPSELRIMGDRHLKLTSFHGYPLPNHTLSPAFSLDSFVTTLTRLTTLKVVSLVALGMWGPLPDKIHRLSSLQLLDLSSNYLFGSIPAQISRLSALQILTLDGNYFNGTIPDALASLSNLTSLSLKDNMLSGPFPPSLSQVITLTTISLSKNQLSGKLPDLSSLTSLHVLDLIDNHFVSDLPNLSPAMVTLLLSRNSFSGSIQDWFGELKQLQHLDLSFNLLSGTPPAALFSLPNISYMDLSSNTLGGSLPQDVHCGGKLGFVDISNNKFIGKLPSCLSASSAKPVVKFGGNCLSVDLKHQHHEGYCMRTSARRTSGQGLEGIVLVAVIIGACLVMVLLAVMLLIICRRRRCKESLEENDLPKVVQDNGPAGLSSEFLTNARLITEAAKLGNQGPPSYRLFRLEELKEATKNFDPSALLGDGSIGKLYKGRLENGTYIAIRSLVLLKKHSVQSLRIRLDLLSKLHHPHLVALLGHCIDRGHDDSSTRVLLVYEYVMNGNYRAHLAEDSLDKILKWSDRLAILIGVAKAVHFLHTGIIPSCYNNRLKTNNILLDEHHIAKLSDYGMSILTDEVEKSEAKGEGLSAGQRSNLEDDVYNFGFIILESLVGPIVTGKGESFLLNEMASFGSHDGRKRILDPAVLTTCSQESMSITISITGKCISPDASARPSFEDVLWNLQYAAQVQAAYDVDQRSDATSSVVDNTSV</sequence>
<name>A0ACB9MBS7_9MYRT</name>
<keyword evidence="2" id="KW-1185">Reference proteome</keyword>
<evidence type="ECO:0000313" key="1">
    <source>
        <dbReference type="EMBL" id="KAI4320135.1"/>
    </source>
</evidence>
<protein>
    <submittedName>
        <fullName evidence="1">Uncharacterized protein</fullName>
    </submittedName>
</protein>
<organism evidence="1 2">
    <name type="scientific">Melastoma candidum</name>
    <dbReference type="NCBI Taxonomy" id="119954"/>
    <lineage>
        <taxon>Eukaryota</taxon>
        <taxon>Viridiplantae</taxon>
        <taxon>Streptophyta</taxon>
        <taxon>Embryophyta</taxon>
        <taxon>Tracheophyta</taxon>
        <taxon>Spermatophyta</taxon>
        <taxon>Magnoliopsida</taxon>
        <taxon>eudicotyledons</taxon>
        <taxon>Gunneridae</taxon>
        <taxon>Pentapetalae</taxon>
        <taxon>rosids</taxon>
        <taxon>malvids</taxon>
        <taxon>Myrtales</taxon>
        <taxon>Melastomataceae</taxon>
        <taxon>Melastomatoideae</taxon>
        <taxon>Melastomateae</taxon>
        <taxon>Melastoma</taxon>
    </lineage>
</organism>
<comment type="caution">
    <text evidence="1">The sequence shown here is derived from an EMBL/GenBank/DDBJ whole genome shotgun (WGS) entry which is preliminary data.</text>
</comment>
<evidence type="ECO:0000313" key="2">
    <source>
        <dbReference type="Proteomes" id="UP001057402"/>
    </source>
</evidence>
<dbReference type="EMBL" id="CM042889">
    <property type="protein sequence ID" value="KAI4320135.1"/>
    <property type="molecule type" value="Genomic_DNA"/>
</dbReference>